<name>A4UDG7_SIV</name>
<evidence type="ECO:0000256" key="5">
    <source>
        <dbReference type="ARBA" id="ARBA00022884"/>
    </source>
</evidence>
<evidence type="ECO:0000313" key="10">
    <source>
        <dbReference type="EMBL" id="ABO61049.1"/>
    </source>
</evidence>
<dbReference type="Proteomes" id="UP000257269">
    <property type="component" value="Segment"/>
</dbReference>
<accession>A4UDG7</accession>
<evidence type="ECO:0000256" key="6">
    <source>
        <dbReference type="ARBA" id="ARBA00023200"/>
    </source>
</evidence>
<dbReference type="GO" id="GO:0003700">
    <property type="term" value="F:DNA-binding transcription factor activity"/>
    <property type="evidence" value="ECO:0007669"/>
    <property type="project" value="InterPro"/>
</dbReference>
<evidence type="ECO:0000256" key="9">
    <source>
        <dbReference type="SAM" id="MobiDB-lite"/>
    </source>
</evidence>
<feature type="region of interest" description="Disordered" evidence="9">
    <location>
        <begin position="31"/>
        <end position="59"/>
    </location>
</feature>
<organismHost>
    <name type="scientific">Pan troglodytes</name>
    <name type="common">Chimpanzee</name>
    <dbReference type="NCBI Taxonomy" id="9598"/>
</organismHost>
<evidence type="ECO:0000256" key="4">
    <source>
        <dbReference type="ARBA" id="ARBA00022816"/>
    </source>
</evidence>
<gene>
    <name evidence="8 10" type="primary">rev</name>
</gene>
<keyword evidence="2 8" id="KW-0813">Transport</keyword>
<proteinExistence type="predicted"/>
<keyword evidence="4 8" id="KW-0509">mRNA transport</keyword>
<dbReference type="InterPro" id="IPR000625">
    <property type="entry name" value="REV_protein"/>
</dbReference>
<keyword evidence="6 8" id="KW-1035">Host cytoplasm</keyword>
<dbReference type="GO" id="GO:0044196">
    <property type="term" value="C:host cell nucleolus"/>
    <property type="evidence" value="ECO:0007669"/>
    <property type="project" value="UniProtKB-SubCell"/>
</dbReference>
<keyword evidence="5 8" id="KW-0694">RNA-binding</keyword>
<dbReference type="EMBL" id="EF070330">
    <property type="protein sequence ID" value="ABO61049.1"/>
    <property type="molecule type" value="Genomic_DNA"/>
</dbReference>
<feature type="compositionally biased region" description="Basic residues" evidence="9">
    <location>
        <begin position="46"/>
        <end position="57"/>
    </location>
</feature>
<dbReference type="GO" id="GO:0051028">
    <property type="term" value="P:mRNA transport"/>
    <property type="evidence" value="ECO:0007669"/>
    <property type="project" value="UniProtKB-KW"/>
</dbReference>
<evidence type="ECO:0000256" key="3">
    <source>
        <dbReference type="ARBA" id="ARBA00022562"/>
    </source>
</evidence>
<organismHost>
    <name type="scientific">Cercopithecidae</name>
    <name type="common">Old World monkeys</name>
    <dbReference type="NCBI Taxonomy" id="9527"/>
</organismHost>
<dbReference type="Gene3D" id="6.10.140.630">
    <property type="match status" value="1"/>
</dbReference>
<comment type="subcellular location">
    <subcellularLocation>
        <location evidence="8">Host cytoplasm</location>
    </subcellularLocation>
    <subcellularLocation>
        <location evidence="8">Host nucleus</location>
        <location evidence="8">Host nucleolus</location>
    </subcellularLocation>
</comment>
<dbReference type="Pfam" id="PF00424">
    <property type="entry name" value="REV"/>
    <property type="match status" value="1"/>
</dbReference>
<evidence type="ECO:0000256" key="8">
    <source>
        <dbReference type="RuleBase" id="RU364044"/>
    </source>
</evidence>
<dbReference type="GO" id="GO:0030430">
    <property type="term" value="C:host cell cytoplasm"/>
    <property type="evidence" value="ECO:0007669"/>
    <property type="project" value="UniProtKB-SubCell"/>
</dbReference>
<dbReference type="GO" id="GO:0003723">
    <property type="term" value="F:RNA binding"/>
    <property type="evidence" value="ECO:0007669"/>
    <property type="project" value="UniProtKB-KW"/>
</dbReference>
<comment type="function">
    <text evidence="8">Escorts unspliced or incompletely spliced viral pre-mRNAs (late transcripts) out of the nucleus of infected cells. These pre-mRNAs carry a recognition sequence called Rev responsive element (RRE) located in the env gene, that is not present in fully spliced viral mRNAs (early transcripts). This function is essential since most viral proteins are translated from unspliced or partially spliced pre-mRNAs which cannot exit the nucleus by the pathway used by fully processed cellular mRNAs.</text>
</comment>
<evidence type="ECO:0000256" key="1">
    <source>
        <dbReference type="ARBA" id="ARBA00020269"/>
    </source>
</evidence>
<evidence type="ECO:0000256" key="7">
    <source>
        <dbReference type="ARBA" id="ARBA00031496"/>
    </source>
</evidence>
<evidence type="ECO:0000256" key="2">
    <source>
        <dbReference type="ARBA" id="ARBA00022448"/>
    </source>
</evidence>
<evidence type="ECO:0000313" key="11">
    <source>
        <dbReference type="Proteomes" id="UP000257269"/>
    </source>
</evidence>
<keyword evidence="3 8" id="KW-1048">Host nucleus</keyword>
<reference evidence="10 11" key="1">
    <citation type="journal article" date="2007" name="Virology">
        <title>Full-length sequence analysis of SIVmus in wild populations of mustached monkeys (Cercopithecus cephus) from Cameroon provides evidence for two co-circulating SIVmus lineages.</title>
        <authorList>
            <person name="Aghokeng A.F."/>
            <person name="Bailes E."/>
            <person name="Loul S."/>
            <person name="Courgnaud V."/>
            <person name="Mpoudi-Ngolle E."/>
            <person name="Sharp P.M."/>
            <person name="Delaporte E."/>
            <person name="Peeters M."/>
        </authorList>
    </citation>
    <scope>NUCLEOTIDE SEQUENCE [LARGE SCALE GENOMIC DNA]</scope>
    <source>
        <strain evidence="10">SIVmus01CM1239</strain>
    </source>
</reference>
<protein>
    <recommendedName>
        <fullName evidence="1 8">Protein Rev</fullName>
    </recommendedName>
    <alternativeName>
        <fullName evidence="7 8">Regulator of expression of viral proteins</fullName>
    </alternativeName>
</protein>
<organism evidence="10 11">
    <name type="scientific">Simian immunodeficiency virus</name>
    <name type="common">SIV</name>
    <dbReference type="NCBI Taxonomy" id="11723"/>
    <lineage>
        <taxon>Viruses</taxon>
        <taxon>Riboviria</taxon>
        <taxon>Pararnavirae</taxon>
        <taxon>Artverviricota</taxon>
        <taxon>Revtraviricetes</taxon>
        <taxon>Ortervirales</taxon>
        <taxon>Retroviridae</taxon>
        <taxon>Orthoretrovirinae</taxon>
        <taxon>Lentivirus</taxon>
        <taxon>Lentivirus simimdef</taxon>
    </lineage>
</organism>
<comment type="subunit">
    <text evidence="8">Homomultimer; when bound to the RRE. Multimeric assembly is essential for activity.</text>
</comment>
<feature type="region of interest" description="Disordered" evidence="9">
    <location>
        <begin position="93"/>
        <end position="118"/>
    </location>
</feature>
<sequence length="118" mass="13261">MAGASENVQDLIRTCRIIRILYQSKDQAGLFSPFSTDPYPTSRGSRAARRNRRRRWQQRQDQIRAISERILVAVLGRPPQPSDLVLPDISQLSINPSLDTPEGSSPDTEVVSTTVDRD</sequence>